<dbReference type="Gene3D" id="2.40.30.10">
    <property type="entry name" value="Translation factors"/>
    <property type="match status" value="1"/>
</dbReference>
<evidence type="ECO:0000256" key="1">
    <source>
        <dbReference type="ARBA" id="ARBA00022741"/>
    </source>
</evidence>
<name>J8Q3D6_SACAR</name>
<evidence type="ECO:0000256" key="2">
    <source>
        <dbReference type="ARBA" id="ARBA00022917"/>
    </source>
</evidence>
<dbReference type="InterPro" id="IPR035647">
    <property type="entry name" value="EFG_III/V"/>
</dbReference>
<dbReference type="PROSITE" id="PS00301">
    <property type="entry name" value="G_TR_1"/>
    <property type="match status" value="1"/>
</dbReference>
<dbReference type="Gene3D" id="3.40.50.300">
    <property type="entry name" value="P-loop containing nucleotide triphosphate hydrolases"/>
    <property type="match status" value="1"/>
</dbReference>
<dbReference type="Pfam" id="PF00679">
    <property type="entry name" value="EFG_C"/>
    <property type="match status" value="1"/>
</dbReference>
<reference evidence="8 9" key="1">
    <citation type="journal article" date="2013" name="BMC Genomics">
        <title>High quality de novo sequencing and assembly of the Saccharomyces arboricolus genome.</title>
        <authorList>
            <person name="Liti G."/>
            <person name="Nguyen Ba A.N."/>
            <person name="Blythe M."/>
            <person name="Mueller C.A."/>
            <person name="Bergstroem A."/>
            <person name="Cubillos F.A."/>
            <person name="Dafhnis-Calas F."/>
            <person name="Khoshraftar S."/>
            <person name="Malla S."/>
            <person name="Mehta N."/>
            <person name="Siow C.C."/>
            <person name="Warringer J."/>
            <person name="Moses A.M."/>
            <person name="Louis E.J."/>
            <person name="Nieduszynski C.A."/>
        </authorList>
    </citation>
    <scope>NUCLEOTIDE SEQUENCE [LARGE SCALE GENOMIC DNA]</scope>
    <source>
        <strain evidence="9">H-6 / AS 2.3317 / CBS 10644</strain>
    </source>
</reference>
<dbReference type="HAMAP" id="MF_03059">
    <property type="entry name" value="mEF_G_2"/>
    <property type="match status" value="1"/>
</dbReference>
<dbReference type="Pfam" id="PF00009">
    <property type="entry name" value="GTP_EFTU"/>
    <property type="match status" value="1"/>
</dbReference>
<dbReference type="PANTHER" id="PTHR43261">
    <property type="entry name" value="TRANSLATION ELONGATION FACTOR G-RELATED"/>
    <property type="match status" value="1"/>
</dbReference>
<dbReference type="InterPro" id="IPR041095">
    <property type="entry name" value="EFG_II"/>
</dbReference>
<comment type="function">
    <text evidence="6">Mitochondrial GTPase that mediates the disassembly of ribosomes from messenger RNA at the termination of mitochondrial protein biosynthesis. Not involved in the GTP-dependent ribosomal translocation step during translation elongation.</text>
</comment>
<accession>J8Q3D6</accession>
<dbReference type="CDD" id="cd03713">
    <property type="entry name" value="EFG_mtEFG_C"/>
    <property type="match status" value="1"/>
</dbReference>
<dbReference type="FunFam" id="3.30.70.870:FF:000007">
    <property type="entry name" value="Ribosome-releasing factor 2, mitochondrial"/>
    <property type="match status" value="1"/>
</dbReference>
<feature type="binding site" evidence="6">
    <location>
        <begin position="113"/>
        <end position="117"/>
    </location>
    <ligand>
        <name>GTP</name>
        <dbReference type="ChEBI" id="CHEBI:37565"/>
    </ligand>
</feature>
<dbReference type="InterPro" id="IPR000795">
    <property type="entry name" value="T_Tr_GTP-bd_dom"/>
</dbReference>
<dbReference type="AlphaFoldDB" id="J8Q3D6"/>
<keyword evidence="3" id="KW-0809">Transit peptide</keyword>
<keyword evidence="9" id="KW-1185">Reference proteome</keyword>
<organism evidence="8 9">
    <name type="scientific">Saccharomyces arboricola (strain H-6 / AS 2.3317 / CBS 10644)</name>
    <name type="common">Yeast</name>
    <dbReference type="NCBI Taxonomy" id="1160507"/>
    <lineage>
        <taxon>Eukaryota</taxon>
        <taxon>Fungi</taxon>
        <taxon>Dikarya</taxon>
        <taxon>Ascomycota</taxon>
        <taxon>Saccharomycotina</taxon>
        <taxon>Saccharomycetes</taxon>
        <taxon>Saccharomycetales</taxon>
        <taxon>Saccharomycetaceae</taxon>
        <taxon>Saccharomyces</taxon>
    </lineage>
</organism>
<dbReference type="PRINTS" id="PR00315">
    <property type="entry name" value="ELONGATNFCT"/>
</dbReference>
<evidence type="ECO:0000256" key="5">
    <source>
        <dbReference type="ARBA" id="ARBA00023134"/>
    </source>
</evidence>
<proteinExistence type="inferred from homology"/>
<dbReference type="Gene3D" id="3.30.70.240">
    <property type="match status" value="1"/>
</dbReference>
<dbReference type="NCBIfam" id="TIGR00231">
    <property type="entry name" value="small_GTP"/>
    <property type="match status" value="1"/>
</dbReference>
<evidence type="ECO:0000313" key="9">
    <source>
        <dbReference type="Proteomes" id="UP000006968"/>
    </source>
</evidence>
<dbReference type="Proteomes" id="UP000006968">
    <property type="component" value="Chromosome X"/>
</dbReference>
<dbReference type="PROSITE" id="PS51722">
    <property type="entry name" value="G_TR_2"/>
    <property type="match status" value="1"/>
</dbReference>
<gene>
    <name evidence="6" type="primary">MEF2</name>
    <name evidence="8" type="ORF">SU7_1750</name>
</gene>
<dbReference type="GO" id="GO:0032790">
    <property type="term" value="P:ribosome disassembly"/>
    <property type="evidence" value="ECO:0007669"/>
    <property type="project" value="UniProtKB-UniRule"/>
</dbReference>
<evidence type="ECO:0000313" key="8">
    <source>
        <dbReference type="EMBL" id="EJS43136.1"/>
    </source>
</evidence>
<dbReference type="SMART" id="SM00838">
    <property type="entry name" value="EFG_C"/>
    <property type="match status" value="1"/>
</dbReference>
<dbReference type="SUPFAM" id="SSF52540">
    <property type="entry name" value="P-loop containing nucleoside triphosphate hydrolases"/>
    <property type="match status" value="1"/>
</dbReference>
<feature type="binding site" evidence="6">
    <location>
        <begin position="48"/>
        <end position="55"/>
    </location>
    <ligand>
        <name>GTP</name>
        <dbReference type="ChEBI" id="CHEBI:37565"/>
    </ligand>
</feature>
<keyword evidence="1 6" id="KW-0547">Nucleotide-binding</keyword>
<dbReference type="EMBL" id="ALIE01000112">
    <property type="protein sequence ID" value="EJS43136.1"/>
    <property type="molecule type" value="Genomic_DNA"/>
</dbReference>
<dbReference type="InterPro" id="IPR009022">
    <property type="entry name" value="EFG_III"/>
</dbReference>
<dbReference type="GO" id="GO:0003924">
    <property type="term" value="F:GTPase activity"/>
    <property type="evidence" value="ECO:0007669"/>
    <property type="project" value="UniProtKB-UniRule"/>
</dbReference>
<dbReference type="InterPro" id="IPR031157">
    <property type="entry name" value="G_TR_CS"/>
</dbReference>
<dbReference type="InterPro" id="IPR027417">
    <property type="entry name" value="P-loop_NTPase"/>
</dbReference>
<dbReference type="InterPro" id="IPR000640">
    <property type="entry name" value="EFG_V-like"/>
</dbReference>
<dbReference type="OrthoDB" id="198619at2759"/>
<dbReference type="SUPFAM" id="SSF54980">
    <property type="entry name" value="EF-G C-terminal domain-like"/>
    <property type="match status" value="2"/>
</dbReference>
<dbReference type="InterPro" id="IPR035649">
    <property type="entry name" value="EFG_V"/>
</dbReference>
<evidence type="ECO:0000256" key="3">
    <source>
        <dbReference type="ARBA" id="ARBA00022946"/>
    </source>
</evidence>
<keyword evidence="2 6" id="KW-0648">Protein biosynthesis</keyword>
<dbReference type="PANTHER" id="PTHR43261:SF1">
    <property type="entry name" value="RIBOSOME-RELEASING FACTOR 2, MITOCHONDRIAL"/>
    <property type="match status" value="1"/>
</dbReference>
<dbReference type="InterPro" id="IPR005225">
    <property type="entry name" value="Small_GTP-bd"/>
</dbReference>
<dbReference type="InterPro" id="IPR009000">
    <property type="entry name" value="Transl_B-barrel_sf"/>
</dbReference>
<dbReference type="GO" id="GO:0032543">
    <property type="term" value="P:mitochondrial translation"/>
    <property type="evidence" value="ECO:0007669"/>
    <property type="project" value="UniProtKB-UniRule"/>
</dbReference>
<sequence>MWKWSIGIWTRARLGANKRGLSLTWPSAKHLSTGRSSLPKVRNIGIIAHIDAGKTTTTERMLYYAGVSKHIGDVDTGDTMTDFLEQERSRGITIQSAAISFPWRDSFTVNLIDTPGHIDFTFEVIRALKVIDSCVVILDAVAGVEAQTEKVWKQSQSKPKICFINKMDRMGASFNHTINDLVRKFMQGTGTKPILINFPYYKKQPTGNDFVFQGVIDVINGKRLTWSPDDPDKIVIDELDGTSLEQCNRCKESMIETLTEYDEDLVEHFLEDAEGDYSKVSAQSLNASIRKLTLQNKVVPILCGASFKNIGVQPLLDAVVNYLPSPIEAELPQLNNKITPMKYDPKVGCLINNNKNLCIAFAFKVITDSIRGKQVFVRIYSGTLNSGNTVYNSTTGEKFKLGKLLLPHAGTSQPVDILTAGQIGLLTGSTIENNVSTGDTLITHSLKKDGLKSFNKEKELALKINPIVIPPPVFGVSIEPRTLSNKKSMENALNTLITEDPSLSITQNDETGQTVLNGMGELHLEIAKDRLVNDLKADVEFGQLMVSYKETINSETNIETYENDNGYRFSLSVMPNSSPTPNCVTYPLGINDNYLIMEKDAKHDKEWKLQVSLESIINSIMASCIVGLQRGGKLANFPLYGCSIKIKRDWLVPLDLESPQEILKITRNLIIKALNDLPADKYDCLEPIMDLDLIIPQSDVGTVLQDLTGARKAQILSVEDELATISSISSSDIFPGNNDRIYIPPDIISNLHTIKDKQKAQDTNFNMKKIVKAKVPLREITAYTNKLRSLSQGRGEFNIEYSDMEKVTNDRLQSILHDF</sequence>
<dbReference type="Pfam" id="PF14492">
    <property type="entry name" value="EFG_III"/>
    <property type="match status" value="1"/>
</dbReference>
<dbReference type="Gene3D" id="3.30.70.870">
    <property type="entry name" value="Elongation Factor G (Translational Gtpase), domain 3"/>
    <property type="match status" value="1"/>
</dbReference>
<dbReference type="InterPro" id="IPR030851">
    <property type="entry name" value="EFG2"/>
</dbReference>
<dbReference type="InterPro" id="IPR004161">
    <property type="entry name" value="EFTu-like_2"/>
</dbReference>
<keyword evidence="5 6" id="KW-0342">GTP-binding</keyword>
<dbReference type="FunFam" id="2.40.30.10:FF:000166">
    <property type="entry name" value="Ribosome-releasing factor 2, mitochondrial"/>
    <property type="match status" value="1"/>
</dbReference>
<dbReference type="Pfam" id="PF03144">
    <property type="entry name" value="GTP_EFTU_D2"/>
    <property type="match status" value="1"/>
</dbReference>
<protein>
    <recommendedName>
        <fullName evidence="6">Ribosome-releasing factor 2, mitochondrial</fullName>
        <shortName evidence="6">RRF2mt</shortName>
    </recommendedName>
    <alternativeName>
        <fullName evidence="6">Elongation factor G 2, mitochondrial</fullName>
        <shortName evidence="6">EF-G2mt</shortName>
        <shortName evidence="6">mEF-G 2</shortName>
    </alternativeName>
</protein>
<dbReference type="GO" id="GO:0005739">
    <property type="term" value="C:mitochondrion"/>
    <property type="evidence" value="ECO:0007669"/>
    <property type="project" value="UniProtKB-SubCell"/>
</dbReference>
<comment type="caution">
    <text evidence="8">The sequence shown here is derived from an EMBL/GenBank/DDBJ whole genome shotgun (WGS) entry which is preliminary data.</text>
</comment>
<feature type="binding site" evidence="6">
    <location>
        <begin position="165"/>
        <end position="168"/>
    </location>
    <ligand>
        <name>GTP</name>
        <dbReference type="ChEBI" id="CHEBI:37565"/>
    </ligand>
</feature>
<evidence type="ECO:0000256" key="4">
    <source>
        <dbReference type="ARBA" id="ARBA00023128"/>
    </source>
</evidence>
<dbReference type="CDD" id="cd01886">
    <property type="entry name" value="EF-G"/>
    <property type="match status" value="1"/>
</dbReference>
<comment type="similarity">
    <text evidence="6">Belongs to the TRAFAC class translation factor GTPase superfamily. Classic translation factor GTPase family. EF-G/EF-2 subfamily.</text>
</comment>
<dbReference type="FunFam" id="3.40.50.300:FF:001636">
    <property type="entry name" value="Ribosome-releasing factor 2, mitochondrial"/>
    <property type="match status" value="1"/>
</dbReference>
<dbReference type="GO" id="GO:0005525">
    <property type="term" value="F:GTP binding"/>
    <property type="evidence" value="ECO:0007669"/>
    <property type="project" value="UniProtKB-UniRule"/>
</dbReference>
<dbReference type="CDD" id="cd16262">
    <property type="entry name" value="EFG_III"/>
    <property type="match status" value="1"/>
</dbReference>
<keyword evidence="4 6" id="KW-0496">Mitochondrion</keyword>
<feature type="domain" description="Tr-type G" evidence="7">
    <location>
        <begin position="39"/>
        <end position="327"/>
    </location>
</feature>
<dbReference type="SUPFAM" id="SSF50447">
    <property type="entry name" value="Translation proteins"/>
    <property type="match status" value="1"/>
</dbReference>
<evidence type="ECO:0000259" key="7">
    <source>
        <dbReference type="PROSITE" id="PS51722"/>
    </source>
</evidence>
<comment type="subcellular location">
    <subcellularLocation>
        <location evidence="6">Mitochondrion</location>
    </subcellularLocation>
</comment>
<evidence type="ECO:0000256" key="6">
    <source>
        <dbReference type="HAMAP-Rule" id="MF_03059"/>
    </source>
</evidence>
<dbReference type="HOGENOM" id="CLU_002794_4_1_1"/>
<dbReference type="FunFam" id="3.30.70.240:FF:000024">
    <property type="entry name" value="Ribosome-releasing factor 2, mitochondrial"/>
    <property type="match status" value="1"/>
</dbReference>